<dbReference type="AlphaFoldDB" id="A0A015NGV4"/>
<gene>
    <name evidence="1" type="ORF">RirG_013640</name>
</gene>
<proteinExistence type="predicted"/>
<protein>
    <recommendedName>
        <fullName evidence="3">F-box domain-containing protein</fullName>
    </recommendedName>
</protein>
<dbReference type="Proteomes" id="UP000022910">
    <property type="component" value="Unassembled WGS sequence"/>
</dbReference>
<dbReference type="Gene3D" id="3.80.10.10">
    <property type="entry name" value="Ribonuclease Inhibitor"/>
    <property type="match status" value="2"/>
</dbReference>
<organism evidence="1 2">
    <name type="scientific">Rhizophagus irregularis (strain DAOM 197198w)</name>
    <name type="common">Glomus intraradices</name>
    <dbReference type="NCBI Taxonomy" id="1432141"/>
    <lineage>
        <taxon>Eukaryota</taxon>
        <taxon>Fungi</taxon>
        <taxon>Fungi incertae sedis</taxon>
        <taxon>Mucoromycota</taxon>
        <taxon>Glomeromycotina</taxon>
        <taxon>Glomeromycetes</taxon>
        <taxon>Glomerales</taxon>
        <taxon>Glomeraceae</taxon>
        <taxon>Rhizophagus</taxon>
    </lineage>
</organism>
<accession>A0A015NGV4</accession>
<comment type="caution">
    <text evidence="1">The sequence shown here is derived from an EMBL/GenBank/DDBJ whole genome shotgun (WGS) entry which is preliminary data.</text>
</comment>
<evidence type="ECO:0000313" key="1">
    <source>
        <dbReference type="EMBL" id="EXX78588.1"/>
    </source>
</evidence>
<evidence type="ECO:0008006" key="3">
    <source>
        <dbReference type="Google" id="ProtNLM"/>
    </source>
</evidence>
<dbReference type="OrthoDB" id="2314983at2759"/>
<name>A0A015NGV4_RHIIW</name>
<dbReference type="SUPFAM" id="SSF52047">
    <property type="entry name" value="RNI-like"/>
    <property type="match status" value="1"/>
</dbReference>
<evidence type="ECO:0000313" key="2">
    <source>
        <dbReference type="Proteomes" id="UP000022910"/>
    </source>
</evidence>
<dbReference type="EMBL" id="JEMT01008928">
    <property type="protein sequence ID" value="EXX78588.1"/>
    <property type="molecule type" value="Genomic_DNA"/>
</dbReference>
<dbReference type="HOGENOM" id="CLU_063940_0_0_1"/>
<sequence length="376" mass="44917">MQQKFYSLLIRKCPELKYLDIRSIKPQTFYFPEAKDRLESLCELKCDTSIDSSYFYGLLPFCQYIQKLIIINIDSKPNHGIVKLIEAQKNLKHFEWEDDIRNSHLTKDPSEEVFRALTKKADSLNHLIIYFRCIGGFESALPQEILSKFYKLKTLVFDDLRPFTEEQLEQLRIQVYRDLEIVNLEWCGFDVITKIIENSGGCIKKILFRDNNKFRCLTFYEDSLNFIRKVYENCPLIEYLTITLSLSKKHFDEFEKLLKICQNLKSLLITIDNLYAIETDKEILEYGKIFLETLNRSAPINLQEIRFYDDFKFSLENLEEFLEKWRGRSAISILTSDSIYEGENYKKLINKYQRYGVIKDFEHNLNDYEIHYPFKF</sequence>
<dbReference type="InterPro" id="IPR032675">
    <property type="entry name" value="LRR_dom_sf"/>
</dbReference>
<keyword evidence="2" id="KW-1185">Reference proteome</keyword>
<reference evidence="1 2" key="1">
    <citation type="submission" date="2014-02" db="EMBL/GenBank/DDBJ databases">
        <title>Single nucleus genome sequencing reveals high similarity among nuclei of an endomycorrhizal fungus.</title>
        <authorList>
            <person name="Lin K."/>
            <person name="Geurts R."/>
            <person name="Zhang Z."/>
            <person name="Limpens E."/>
            <person name="Saunders D.G."/>
            <person name="Mu D."/>
            <person name="Pang E."/>
            <person name="Cao H."/>
            <person name="Cha H."/>
            <person name="Lin T."/>
            <person name="Zhou Q."/>
            <person name="Shang Y."/>
            <person name="Li Y."/>
            <person name="Ivanov S."/>
            <person name="Sharma T."/>
            <person name="Velzen R.V."/>
            <person name="Ruijter N.D."/>
            <person name="Aanen D.K."/>
            <person name="Win J."/>
            <person name="Kamoun S."/>
            <person name="Bisseling T."/>
            <person name="Huang S."/>
        </authorList>
    </citation>
    <scope>NUCLEOTIDE SEQUENCE [LARGE SCALE GENOMIC DNA]</scope>
    <source>
        <strain evidence="2">DAOM197198w</strain>
    </source>
</reference>